<dbReference type="Proteomes" id="UP000766336">
    <property type="component" value="Unassembled WGS sequence"/>
</dbReference>
<evidence type="ECO:0000313" key="1">
    <source>
        <dbReference type="EMBL" id="MBS7809358.1"/>
    </source>
</evidence>
<protein>
    <submittedName>
        <fullName evidence="1">ATP-binding protein</fullName>
    </submittedName>
</protein>
<evidence type="ECO:0000313" key="2">
    <source>
        <dbReference type="Proteomes" id="UP000766336"/>
    </source>
</evidence>
<dbReference type="EMBL" id="JAHCDA010000001">
    <property type="protein sequence ID" value="MBS7809358.1"/>
    <property type="molecule type" value="Genomic_DNA"/>
</dbReference>
<dbReference type="PANTHER" id="PTHR37807">
    <property type="entry name" value="OS07G0160300 PROTEIN"/>
    <property type="match status" value="1"/>
</dbReference>
<keyword evidence="2" id="KW-1185">Reference proteome</keyword>
<name>A0ABS5Q9U6_9PROT</name>
<keyword evidence="1" id="KW-0067">ATP-binding</keyword>
<dbReference type="Gene3D" id="3.40.50.300">
    <property type="entry name" value="P-loop containing nucleotide triphosphate hydrolases"/>
    <property type="match status" value="1"/>
</dbReference>
<accession>A0ABS5Q9U6</accession>
<reference evidence="1 2" key="1">
    <citation type="submission" date="2021-05" db="EMBL/GenBank/DDBJ databases">
        <title>Roseococcus sp. XZZS9, whole genome shotgun sequencing project.</title>
        <authorList>
            <person name="Zhao G."/>
            <person name="Shen L."/>
        </authorList>
    </citation>
    <scope>NUCLEOTIDE SEQUENCE [LARGE SCALE GENOMIC DNA]</scope>
    <source>
        <strain evidence="1 2">XZZS9</strain>
    </source>
</reference>
<dbReference type="GO" id="GO:0005524">
    <property type="term" value="F:ATP binding"/>
    <property type="evidence" value="ECO:0007669"/>
    <property type="project" value="UniProtKB-KW"/>
</dbReference>
<comment type="caution">
    <text evidence="1">The sequence shown here is derived from an EMBL/GenBank/DDBJ whole genome shotgun (WGS) entry which is preliminary data.</text>
</comment>
<sequence>MAPPPRPRLVVFSGLPGTGKTTVSRSLAARLGAVYLRIDAIEQAMKAAGAEKIGPAGYAAANAMAEANLRHGLTVVVDCVNPVRESRTAWRGIADRTGAHLIDILLICGDPAEHRRRVETRTADIAGHVLPSWDDVIRREFAPWEGEHLRLDTAAAPPEELVERCVAALGSTTFPS</sequence>
<organism evidence="1 2">
    <name type="scientific">Roseococcus pinisoli</name>
    <dbReference type="NCBI Taxonomy" id="2835040"/>
    <lineage>
        <taxon>Bacteria</taxon>
        <taxon>Pseudomonadati</taxon>
        <taxon>Pseudomonadota</taxon>
        <taxon>Alphaproteobacteria</taxon>
        <taxon>Acetobacterales</taxon>
        <taxon>Roseomonadaceae</taxon>
        <taxon>Roseococcus</taxon>
    </lineage>
</organism>
<dbReference type="RefSeq" id="WP_213668068.1">
    <property type="nucleotide sequence ID" value="NZ_JAHCDA010000001.1"/>
</dbReference>
<gene>
    <name evidence="1" type="ORF">KHU32_00320</name>
</gene>
<proteinExistence type="predicted"/>
<keyword evidence="1" id="KW-0547">Nucleotide-binding</keyword>
<dbReference type="Pfam" id="PF13671">
    <property type="entry name" value="AAA_33"/>
    <property type="match status" value="1"/>
</dbReference>
<dbReference type="PANTHER" id="PTHR37807:SF3">
    <property type="entry name" value="OS07G0160300 PROTEIN"/>
    <property type="match status" value="1"/>
</dbReference>
<dbReference type="SUPFAM" id="SSF52540">
    <property type="entry name" value="P-loop containing nucleoside triphosphate hydrolases"/>
    <property type="match status" value="1"/>
</dbReference>
<dbReference type="InterPro" id="IPR027417">
    <property type="entry name" value="P-loop_NTPase"/>
</dbReference>